<feature type="region of interest" description="Disordered" evidence="2">
    <location>
        <begin position="439"/>
        <end position="469"/>
    </location>
</feature>
<dbReference type="PANTHER" id="PTHR47184:SF3">
    <property type="entry name" value="PHOSPHATIDYLINOSITOL 3-AND 4-KINASE FAMILY PROTEIN-RELATED"/>
    <property type="match status" value="1"/>
</dbReference>
<feature type="compositionally biased region" description="Basic and acidic residues" evidence="2">
    <location>
        <begin position="348"/>
        <end position="364"/>
    </location>
</feature>
<evidence type="ECO:0000313" key="4">
    <source>
        <dbReference type="EMBL" id="PIM99817.1"/>
    </source>
</evidence>
<feature type="region of interest" description="Disordered" evidence="2">
    <location>
        <begin position="326"/>
        <end position="364"/>
    </location>
</feature>
<evidence type="ECO:0000256" key="1">
    <source>
        <dbReference type="SAM" id="Coils"/>
    </source>
</evidence>
<evidence type="ECO:0000256" key="2">
    <source>
        <dbReference type="SAM" id="MobiDB-lite"/>
    </source>
</evidence>
<dbReference type="PANTHER" id="PTHR47184">
    <property type="entry name" value="PHOSPHATIDYLINOSITOL 3-AND 4-KINASE FAMILY PROTEIN-RELATED"/>
    <property type="match status" value="1"/>
</dbReference>
<dbReference type="InterPro" id="IPR032460">
    <property type="entry name" value="Symplekin/Pta1_N"/>
</dbReference>
<dbReference type="STRING" id="429701.A0A2G9G3E6"/>
<dbReference type="Gene3D" id="1.25.10.10">
    <property type="entry name" value="Leucine-rich Repeat Variant"/>
    <property type="match status" value="1"/>
</dbReference>
<dbReference type="InterPro" id="IPR011989">
    <property type="entry name" value="ARM-like"/>
</dbReference>
<feature type="coiled-coil region" evidence="1">
    <location>
        <begin position="133"/>
        <end position="160"/>
    </location>
</feature>
<feature type="compositionally biased region" description="Polar residues" evidence="2">
    <location>
        <begin position="326"/>
        <end position="347"/>
    </location>
</feature>
<organism evidence="4 5">
    <name type="scientific">Handroanthus impetiginosus</name>
    <dbReference type="NCBI Taxonomy" id="429701"/>
    <lineage>
        <taxon>Eukaryota</taxon>
        <taxon>Viridiplantae</taxon>
        <taxon>Streptophyta</taxon>
        <taxon>Embryophyta</taxon>
        <taxon>Tracheophyta</taxon>
        <taxon>Spermatophyta</taxon>
        <taxon>Magnoliopsida</taxon>
        <taxon>eudicotyledons</taxon>
        <taxon>Gunneridae</taxon>
        <taxon>Pentapetalae</taxon>
        <taxon>asterids</taxon>
        <taxon>lamiids</taxon>
        <taxon>Lamiales</taxon>
        <taxon>Bignoniaceae</taxon>
        <taxon>Crescentiina</taxon>
        <taxon>Tabebuia alliance</taxon>
        <taxon>Handroanthus</taxon>
    </lineage>
</organism>
<dbReference type="Proteomes" id="UP000231279">
    <property type="component" value="Unassembled WGS sequence"/>
</dbReference>
<proteinExistence type="predicted"/>
<accession>A0A2G9G3E6</accession>
<feature type="domain" description="Symplekin/Pta1 N-terminal" evidence="3">
    <location>
        <begin position="8"/>
        <end position="133"/>
    </location>
</feature>
<evidence type="ECO:0000259" key="3">
    <source>
        <dbReference type="Pfam" id="PF11935"/>
    </source>
</evidence>
<name>A0A2G9G3E6_9LAMI</name>
<dbReference type="AlphaFoldDB" id="A0A2G9G3E6"/>
<sequence>MIRQGMVFNISWVMDGHPVLDPPSLMSDANRCLGIFLDLLRSACNLPGALTIAAVNSLAAIARKRPVYYKSVLMALLDFSPPFEMAKGSHTVSIQYALRTALLGFLRCTHPVILESRERLLKELRAMNAGEAADQALRQIEKIMKKNERASRDLQLSKDDQLSNQLHAAGDVTKKRSVPLDNVDPNNSFDATSKRFRYGPENNTTATVDINDTRQDHVNGVSSKLPVLDGGLTPVEQMIAMIGALIAEGERGVESLEILISNIHPDLLADIVMTNMKHLPKNPPPLTRFSNVDRPSDSSTDPAQAVASNGFASSMQIVEPSAQVPASLSNTTGLPFSDVSTSSNLSTDSKRDPRRDPRRLDPRRMVVSVDVPPTTIVEDNANSVQYPAVRSDLGASISTAPPVLLPPPSISEDTSELLMSTPQTQLNLSESRIKLEAEQSIPEDEVPDVETNTITPDRETDSVFHLPPSPISKVEENVLHASMDVVMLDEAYSPSSQEADHPEISNVDAPEIVSTDLPALPPYIELAEDHQRHVRRLALERIINSYQNSERTEFKQIQIALVARLFAQVEPKFSWIIFQFREMTLSSVCWFSPFLNGIS</sequence>
<keyword evidence="5" id="KW-1185">Reference proteome</keyword>
<feature type="region of interest" description="Disordered" evidence="2">
    <location>
        <begin position="279"/>
        <end position="304"/>
    </location>
</feature>
<dbReference type="EMBL" id="NKXS01007349">
    <property type="protein sequence ID" value="PIM99817.1"/>
    <property type="molecule type" value="Genomic_DNA"/>
</dbReference>
<gene>
    <name evidence="4" type="ORF">CDL12_27682</name>
</gene>
<comment type="caution">
    <text evidence="4">The sequence shown here is derived from an EMBL/GenBank/DDBJ whole genome shotgun (WGS) entry which is preliminary data.</text>
</comment>
<keyword evidence="1" id="KW-0175">Coiled coil</keyword>
<reference evidence="5" key="1">
    <citation type="journal article" date="2018" name="Gigascience">
        <title>Genome assembly of the Pink Ipe (Handroanthus impetiginosus, Bignoniaceae), a highly valued, ecologically keystone Neotropical timber forest tree.</title>
        <authorList>
            <person name="Silva-Junior O.B."/>
            <person name="Grattapaglia D."/>
            <person name="Novaes E."/>
            <person name="Collevatti R.G."/>
        </authorList>
    </citation>
    <scope>NUCLEOTIDE SEQUENCE [LARGE SCALE GENOMIC DNA]</scope>
    <source>
        <strain evidence="5">cv. UFG-1</strain>
    </source>
</reference>
<dbReference type="OrthoDB" id="1923263at2759"/>
<protein>
    <recommendedName>
        <fullName evidence="3">Symplekin/Pta1 N-terminal domain-containing protein</fullName>
    </recommendedName>
</protein>
<dbReference type="Pfam" id="PF11935">
    <property type="entry name" value="SYMPK_PTA1_N"/>
    <property type="match status" value="1"/>
</dbReference>
<evidence type="ECO:0000313" key="5">
    <source>
        <dbReference type="Proteomes" id="UP000231279"/>
    </source>
</evidence>